<name>A0A1Y1MYY7_PHOPY</name>
<dbReference type="PANTHER" id="PTHR36159:SF1">
    <property type="entry name" value="RETROVIRUS-RELATED POL POLYPROTEIN FROM TRANSPOSON 412-LIKE PROTEIN"/>
    <property type="match status" value="1"/>
</dbReference>
<dbReference type="Pfam" id="PF21738">
    <property type="entry name" value="DJR-like_dom"/>
    <property type="match status" value="1"/>
</dbReference>
<protein>
    <recommendedName>
        <fullName evidence="1">Double jelly roll-like domain-containing protein</fullName>
    </recommendedName>
</protein>
<accession>A0A1Y1MYY7</accession>
<sequence length="416" mass="47702">MAAAADSLNVFQSVHFDETIVKSDIHTYLPYGGSSDYGLSSEIRILIQNQELITATYDSFLYLEGKIEWSQPQEEGAAAKTCNLTNNFAPFLFEEIRYELGGQKVDVCRNPGITSSLKGYVSYTSTESKGLKHLGWSPIDDGSLQVDYDKSNKEKHFAVCIPLKHIFGSMEDYRQVIVNMRQELVLIRARSDANCYIGTADDATITLTKIQWKVAHVTLSDSAKIGLYERINKDAKITMPFRQWELYELPALKQAQSDIWPIKTSTQLEKPRWVIVAFQRSGKKFSREARAANFDNINIRNLKLHLNSESYPYEAMHLDFNVNKYIMAYQNYVNFRRDYYSKDEQDALFDYLYFKSCPIFVLDCSRQNESLKHSTVDVKLEMESLEAFEAGTVAYCLILHDALVQYNPLTGEVKKL</sequence>
<reference evidence="2" key="1">
    <citation type="journal article" date="2016" name="Sci. Rep.">
        <title>Molecular characterization of firefly nuptial gifts: a multi-omics approach sheds light on postcopulatory sexual selection.</title>
        <authorList>
            <person name="Al-Wathiqui N."/>
            <person name="Fallon T.R."/>
            <person name="South A."/>
            <person name="Weng J.K."/>
            <person name="Lewis S.M."/>
        </authorList>
    </citation>
    <scope>NUCLEOTIDE SEQUENCE</scope>
</reference>
<dbReference type="KEGG" id="ppyr:116178259"/>
<dbReference type="GeneID" id="116182399"/>
<dbReference type="GeneID" id="116178259"/>
<proteinExistence type="predicted"/>
<dbReference type="KEGG" id="ppyr:116182399"/>
<dbReference type="EMBL" id="GEZM01019286">
    <property type="protein sequence ID" value="JAV89770.1"/>
    <property type="molecule type" value="Transcribed_RNA"/>
</dbReference>
<dbReference type="OrthoDB" id="6761856at2759"/>
<dbReference type="AlphaFoldDB" id="A0A1Y1MYY7"/>
<dbReference type="PANTHER" id="PTHR36159">
    <property type="entry name" value="PROTEIN CBG23766"/>
    <property type="match status" value="1"/>
</dbReference>
<evidence type="ECO:0000259" key="1">
    <source>
        <dbReference type="Pfam" id="PF21738"/>
    </source>
</evidence>
<dbReference type="KEGG" id="ppyr:116173522"/>
<dbReference type="RefSeq" id="XP_031358795.1">
    <property type="nucleotide sequence ID" value="XM_031502935.1"/>
</dbReference>
<organism evidence="2">
    <name type="scientific">Photinus pyralis</name>
    <name type="common">Common eastern firefly</name>
    <name type="synonym">Lampyris pyralis</name>
    <dbReference type="NCBI Taxonomy" id="7054"/>
    <lineage>
        <taxon>Eukaryota</taxon>
        <taxon>Metazoa</taxon>
        <taxon>Ecdysozoa</taxon>
        <taxon>Arthropoda</taxon>
        <taxon>Hexapoda</taxon>
        <taxon>Insecta</taxon>
        <taxon>Pterygota</taxon>
        <taxon>Neoptera</taxon>
        <taxon>Endopterygota</taxon>
        <taxon>Coleoptera</taxon>
        <taxon>Polyphaga</taxon>
        <taxon>Elateriformia</taxon>
        <taxon>Elateroidea</taxon>
        <taxon>Lampyridae</taxon>
        <taxon>Lampyrinae</taxon>
        <taxon>Photinus</taxon>
    </lineage>
</organism>
<feature type="domain" description="Double jelly roll-like" evidence="1">
    <location>
        <begin position="83"/>
        <end position="404"/>
    </location>
</feature>
<dbReference type="InterPro" id="IPR049512">
    <property type="entry name" value="DJR-like_dom"/>
</dbReference>
<dbReference type="RefSeq" id="XP_031353574.1">
    <property type="nucleotide sequence ID" value="XM_031497714.1"/>
</dbReference>
<evidence type="ECO:0000313" key="2">
    <source>
        <dbReference type="EMBL" id="JAV89770.1"/>
    </source>
</evidence>
<dbReference type="GeneID" id="116173522"/>
<dbReference type="RefSeq" id="XP_031346890.1">
    <property type="nucleotide sequence ID" value="XM_031491030.1"/>
</dbReference>